<protein>
    <submittedName>
        <fullName evidence="2">Cupin domain-containing protein</fullName>
    </submittedName>
</protein>
<comment type="caution">
    <text evidence="2">The sequence shown here is derived from an EMBL/GenBank/DDBJ whole genome shotgun (WGS) entry which is preliminary data.</text>
</comment>
<proteinExistence type="predicted"/>
<dbReference type="InterPro" id="IPR013096">
    <property type="entry name" value="Cupin_2"/>
</dbReference>
<dbReference type="CDD" id="cd02222">
    <property type="entry name" value="cupin_TM1459-like"/>
    <property type="match status" value="1"/>
</dbReference>
<dbReference type="EMBL" id="JBHSWW010000038">
    <property type="protein sequence ID" value="MFC6752750.1"/>
    <property type="molecule type" value="Genomic_DNA"/>
</dbReference>
<dbReference type="SUPFAM" id="SSF51182">
    <property type="entry name" value="RmlC-like cupins"/>
    <property type="match status" value="1"/>
</dbReference>
<dbReference type="PANTHER" id="PTHR36440:SF1">
    <property type="entry name" value="PUTATIVE (AFU_ORTHOLOGUE AFUA_8G07350)-RELATED"/>
    <property type="match status" value="1"/>
</dbReference>
<accession>A0ABD5S8I9</accession>
<dbReference type="Pfam" id="PF07883">
    <property type="entry name" value="Cupin_2"/>
    <property type="match status" value="1"/>
</dbReference>
<dbReference type="PANTHER" id="PTHR36440">
    <property type="entry name" value="PUTATIVE (AFU_ORTHOLOGUE AFUA_8G07350)-RELATED"/>
    <property type="match status" value="1"/>
</dbReference>
<feature type="domain" description="Cupin type-2" evidence="1">
    <location>
        <begin position="68"/>
        <end position="135"/>
    </location>
</feature>
<keyword evidence="3" id="KW-1185">Reference proteome</keyword>
<organism evidence="2 3">
    <name type="scientific">Halorubrum tibetense</name>
    <dbReference type="NCBI Taxonomy" id="175631"/>
    <lineage>
        <taxon>Archaea</taxon>
        <taxon>Methanobacteriati</taxon>
        <taxon>Methanobacteriota</taxon>
        <taxon>Stenosarchaea group</taxon>
        <taxon>Halobacteria</taxon>
        <taxon>Halobacteriales</taxon>
        <taxon>Haloferacaceae</taxon>
        <taxon>Halorubrum</taxon>
    </lineage>
</organism>
<dbReference type="Proteomes" id="UP001596442">
    <property type="component" value="Unassembled WGS sequence"/>
</dbReference>
<reference evidence="2 3" key="1">
    <citation type="journal article" date="2019" name="Int. J. Syst. Evol. Microbiol.">
        <title>The Global Catalogue of Microorganisms (GCM) 10K type strain sequencing project: providing services to taxonomists for standard genome sequencing and annotation.</title>
        <authorList>
            <consortium name="The Broad Institute Genomics Platform"/>
            <consortium name="The Broad Institute Genome Sequencing Center for Infectious Disease"/>
            <person name="Wu L."/>
            <person name="Ma J."/>
        </authorList>
    </citation>
    <scope>NUCLEOTIDE SEQUENCE [LARGE SCALE GENOMIC DNA]</scope>
    <source>
        <strain evidence="2 3">CGMCC 1.3239</strain>
    </source>
</reference>
<dbReference type="InterPro" id="IPR011051">
    <property type="entry name" value="RmlC_Cupin_sf"/>
</dbReference>
<evidence type="ECO:0000259" key="1">
    <source>
        <dbReference type="Pfam" id="PF07883"/>
    </source>
</evidence>
<sequence>MDEPTDSAEREPTDTTDIAADTATATDASAVITRGTDVTYEAVAAAEGLRKGVLIDESDGAPTFALRRFELAPGAEVPRHTNAVEHEQYVLSGEYVVGVGDAEHVVSAGDALLIPAGVEHWYRNEGDDVGAFLCAVPNGDDTIELVE</sequence>
<dbReference type="InterPro" id="IPR014710">
    <property type="entry name" value="RmlC-like_jellyroll"/>
</dbReference>
<dbReference type="Gene3D" id="2.60.120.10">
    <property type="entry name" value="Jelly Rolls"/>
    <property type="match status" value="1"/>
</dbReference>
<dbReference type="InterPro" id="IPR053146">
    <property type="entry name" value="QDO-like"/>
</dbReference>
<dbReference type="AlphaFoldDB" id="A0ABD5S8I9"/>
<evidence type="ECO:0000313" key="3">
    <source>
        <dbReference type="Proteomes" id="UP001596442"/>
    </source>
</evidence>
<gene>
    <name evidence="2" type="ORF">ACFQEU_04620</name>
</gene>
<evidence type="ECO:0000313" key="2">
    <source>
        <dbReference type="EMBL" id="MFC6752750.1"/>
    </source>
</evidence>
<name>A0ABD5S8I9_9EURY</name>
<dbReference type="RefSeq" id="WP_379779736.1">
    <property type="nucleotide sequence ID" value="NZ_JBHSWW010000038.1"/>
</dbReference>